<dbReference type="Proteomes" id="UP000256491">
    <property type="component" value="Unassembled WGS sequence"/>
</dbReference>
<comment type="caution">
    <text evidence="1">The sequence shown here is derived from an EMBL/GenBank/DDBJ whole genome shotgun (WGS) entry which is preliminary data.</text>
</comment>
<protein>
    <recommendedName>
        <fullName evidence="3">LysM domain-containing protein</fullName>
    </recommendedName>
</protein>
<evidence type="ECO:0000313" key="2">
    <source>
        <dbReference type="Proteomes" id="UP000256491"/>
    </source>
</evidence>
<dbReference type="EMBL" id="QNUF01000012">
    <property type="protein sequence ID" value="REC75046.1"/>
    <property type="molecule type" value="Genomic_DNA"/>
</dbReference>
<gene>
    <name evidence="1" type="ORF">DRF57_11895</name>
</gene>
<dbReference type="RefSeq" id="WP_115918687.1">
    <property type="nucleotide sequence ID" value="NZ_BJYH01000057.1"/>
</dbReference>
<reference evidence="1 2" key="1">
    <citation type="journal article" date="2010" name="Syst. Appl. Microbiol.">
        <title>Four new species of Chryseobacterium from the rhizosphere of coastal sand dune plants, Chryseobacterium elymi sp. nov., Chryseobacterium hagamense sp. nov., Chryseobacterium lathyri sp. nov. and Chryseobacterium rhizosphaerae sp. nov.</title>
        <authorList>
            <person name="Cho S.H."/>
            <person name="Lee K.S."/>
            <person name="Shin D.S."/>
            <person name="Han J.H."/>
            <person name="Park K.S."/>
            <person name="Lee C.H."/>
            <person name="Park K.H."/>
            <person name="Kim S.B."/>
        </authorList>
    </citation>
    <scope>NUCLEOTIDE SEQUENCE [LARGE SCALE GENOMIC DNA]</scope>
    <source>
        <strain evidence="1 2">KCTC 22548</strain>
    </source>
</reference>
<name>A0ABX9IKB5_9FLAO</name>
<evidence type="ECO:0008006" key="3">
    <source>
        <dbReference type="Google" id="ProtNLM"/>
    </source>
</evidence>
<keyword evidence="2" id="KW-1185">Reference proteome</keyword>
<proteinExistence type="predicted"/>
<organism evidence="1 2">
    <name type="scientific">Chryseobacterium rhizosphaerae</name>
    <dbReference type="NCBI Taxonomy" id="395937"/>
    <lineage>
        <taxon>Bacteria</taxon>
        <taxon>Pseudomonadati</taxon>
        <taxon>Bacteroidota</taxon>
        <taxon>Flavobacteriia</taxon>
        <taxon>Flavobacteriales</taxon>
        <taxon>Weeksellaceae</taxon>
        <taxon>Chryseobacterium group</taxon>
        <taxon>Chryseobacterium</taxon>
    </lineage>
</organism>
<sequence>MQKFNKHIVQQEETLKSIAAFYDLDADALKLFHNNLCQVKDMILIELTGQKELFIPRTAVADKNKLVKFGRGNSLIFQPGNSFFKYGVIINLERGDHKNELKYETSVRWLKSENDLHFFEIDRTSNLFLNEEEVNEIADTLAYKTSKVLYPLQVSVDQYGKFSAVENLFVFSERWPDVKNEVYKEFEGEIVDEYCRKIEAILDEPDAISLYLKNDYFIRTLFFGVYQRFGQNYQIEGTESFPVVNNPIEPRYKIKLEIDPLKDEYDLVNIGGEGKLHDERDVYDFINESPFSLIIDDNPTINHQGDFRIKYYLNGKLQLPESMYMECSIMLKEEKKISVVVSALTEQ</sequence>
<accession>A0ABX9IKB5</accession>
<evidence type="ECO:0000313" key="1">
    <source>
        <dbReference type="EMBL" id="REC75046.1"/>
    </source>
</evidence>